<keyword evidence="3" id="KW-0493">Microtubule</keyword>
<accession>A0AAQ3WKD4</accession>
<dbReference type="InterPro" id="IPR036126">
    <property type="entry name" value="TBCA_sf"/>
</dbReference>
<dbReference type="PANTHER" id="PTHR21500:SF0">
    <property type="entry name" value="TUBULIN-SPECIFIC CHAPERONE A"/>
    <property type="match status" value="1"/>
</dbReference>
<gene>
    <name evidence="5" type="ORF">U9M48_014297</name>
</gene>
<dbReference type="PANTHER" id="PTHR21500">
    <property type="entry name" value="TUBULIN-SPECIFIC CHAPERONE A"/>
    <property type="match status" value="1"/>
</dbReference>
<dbReference type="InterPro" id="IPR004226">
    <property type="entry name" value="TBCA"/>
</dbReference>
<dbReference type="GO" id="GO:0048487">
    <property type="term" value="F:beta-tubulin binding"/>
    <property type="evidence" value="ECO:0007669"/>
    <property type="project" value="InterPro"/>
</dbReference>
<keyword evidence="3" id="KW-0963">Cytoplasm</keyword>
<proteinExistence type="inferred from homology"/>
<feature type="coiled-coil region" evidence="4">
    <location>
        <begin position="152"/>
        <end position="179"/>
    </location>
</feature>
<dbReference type="FunFam" id="1.20.58.90:FF:000011">
    <property type="entry name" value="Tubulin-specific chaperone A"/>
    <property type="match status" value="1"/>
</dbReference>
<dbReference type="GO" id="GO:0007021">
    <property type="term" value="P:tubulin complex assembly"/>
    <property type="evidence" value="ECO:0007669"/>
    <property type="project" value="UniProtKB-UniRule"/>
</dbReference>
<keyword evidence="3" id="KW-0206">Cytoskeleton</keyword>
<dbReference type="Proteomes" id="UP001341281">
    <property type="component" value="Chromosome 03"/>
</dbReference>
<dbReference type="GO" id="GO:0005874">
    <property type="term" value="C:microtubule"/>
    <property type="evidence" value="ECO:0007669"/>
    <property type="project" value="UniProtKB-KW"/>
</dbReference>
<evidence type="ECO:0000313" key="5">
    <source>
        <dbReference type="EMBL" id="WVZ64828.1"/>
    </source>
</evidence>
<dbReference type="GO" id="GO:0007023">
    <property type="term" value="P:post-chaperonin tubulin folding pathway"/>
    <property type="evidence" value="ECO:0007669"/>
    <property type="project" value="UniProtKB-UniRule"/>
</dbReference>
<protein>
    <recommendedName>
        <fullName evidence="3">Tubulin-specific chaperone A</fullName>
    </recommendedName>
</protein>
<reference evidence="5 6" key="1">
    <citation type="submission" date="2024-02" db="EMBL/GenBank/DDBJ databases">
        <title>High-quality chromosome-scale genome assembly of Pensacola bahiagrass (Paspalum notatum Flugge var. saurae).</title>
        <authorList>
            <person name="Vega J.M."/>
            <person name="Podio M."/>
            <person name="Orjuela J."/>
            <person name="Siena L.A."/>
            <person name="Pessino S.C."/>
            <person name="Combes M.C."/>
            <person name="Mariac C."/>
            <person name="Albertini E."/>
            <person name="Pupilli F."/>
            <person name="Ortiz J.P.A."/>
            <person name="Leblanc O."/>
        </authorList>
    </citation>
    <scope>NUCLEOTIDE SEQUENCE [LARGE SCALE GENOMIC DNA]</scope>
    <source>
        <strain evidence="5">R1</strain>
        <tissue evidence="5">Leaf</tissue>
    </source>
</reference>
<dbReference type="Pfam" id="PF02970">
    <property type="entry name" value="TBCA"/>
    <property type="match status" value="1"/>
</dbReference>
<keyword evidence="4" id="KW-0175">Coiled coil</keyword>
<evidence type="ECO:0000256" key="3">
    <source>
        <dbReference type="RuleBase" id="RU364030"/>
    </source>
</evidence>
<sequence>MATRAESNVAEPQLSEYTALLADATSHFGHRTVRDENPGRQAKIKTTTRHLGNPLSMPLTLPAAKDGSKEPYDSLGLEITPTGIGLTVRDPPIPRGGKISSGFGSTEAEQGLNGFPSMLPKKSSRLSFPASSTVLISNMATLRNLKIKTSTCKRIVKELRSYEKEVEKEAAKTADMKEKGADPYDLKQQENVLAESRMMVPDCHKRLETALADLKATLAELRESNEQGAEIGEAESTITEVEAVVKPTEE</sequence>
<evidence type="ECO:0000256" key="4">
    <source>
        <dbReference type="SAM" id="Coils"/>
    </source>
</evidence>
<dbReference type="GO" id="GO:0005829">
    <property type="term" value="C:cytosol"/>
    <property type="evidence" value="ECO:0007669"/>
    <property type="project" value="TreeGrafter"/>
</dbReference>
<evidence type="ECO:0000256" key="1">
    <source>
        <dbReference type="ARBA" id="ARBA00006806"/>
    </source>
</evidence>
<dbReference type="AlphaFoldDB" id="A0AAQ3WKD4"/>
<dbReference type="EMBL" id="CP144747">
    <property type="protein sequence ID" value="WVZ64828.1"/>
    <property type="molecule type" value="Genomic_DNA"/>
</dbReference>
<evidence type="ECO:0000256" key="2">
    <source>
        <dbReference type="ARBA" id="ARBA00023186"/>
    </source>
</evidence>
<comment type="similarity">
    <text evidence="1 3">Belongs to the TBCA family.</text>
</comment>
<dbReference type="Gene3D" id="1.20.58.90">
    <property type="match status" value="1"/>
</dbReference>
<keyword evidence="6" id="KW-1185">Reference proteome</keyword>
<keyword evidence="2 3" id="KW-0143">Chaperone</keyword>
<dbReference type="SUPFAM" id="SSF46988">
    <property type="entry name" value="Tubulin chaperone cofactor A"/>
    <property type="match status" value="1"/>
</dbReference>
<organism evidence="5 6">
    <name type="scientific">Paspalum notatum var. saurae</name>
    <dbReference type="NCBI Taxonomy" id="547442"/>
    <lineage>
        <taxon>Eukaryota</taxon>
        <taxon>Viridiplantae</taxon>
        <taxon>Streptophyta</taxon>
        <taxon>Embryophyta</taxon>
        <taxon>Tracheophyta</taxon>
        <taxon>Spermatophyta</taxon>
        <taxon>Magnoliopsida</taxon>
        <taxon>Liliopsida</taxon>
        <taxon>Poales</taxon>
        <taxon>Poaceae</taxon>
        <taxon>PACMAD clade</taxon>
        <taxon>Panicoideae</taxon>
        <taxon>Andropogonodae</taxon>
        <taxon>Paspaleae</taxon>
        <taxon>Paspalinae</taxon>
        <taxon>Paspalum</taxon>
    </lineage>
</organism>
<comment type="subcellular location">
    <subcellularLocation>
        <location evidence="3">Cytoplasm</location>
        <location evidence="3">Cytoskeleton</location>
    </subcellularLocation>
</comment>
<name>A0AAQ3WKD4_PASNO</name>
<comment type="subunit">
    <text evidence="3">Supercomplex made of cofactors A to E. Cofactors A and D function by capturing and stabilizing tubulin in a quasi-native conformation. Cofactor E binds to the cofactor D-tubulin complex; interaction with cofactor C then causes the release of tubulin polypeptides that are committed to the native state.</text>
</comment>
<evidence type="ECO:0000313" key="6">
    <source>
        <dbReference type="Proteomes" id="UP001341281"/>
    </source>
</evidence>